<gene>
    <name evidence="1" type="ORF">EPJ84_06945</name>
</gene>
<dbReference type="EMBL" id="SAYE01000014">
    <property type="protein sequence ID" value="TXJ49791.1"/>
    <property type="molecule type" value="Genomic_DNA"/>
</dbReference>
<name>A0A5C8FKU2_9SPIR</name>
<evidence type="ECO:0008006" key="3">
    <source>
        <dbReference type="Google" id="ProtNLM"/>
    </source>
</evidence>
<dbReference type="AlphaFoldDB" id="A0A5C8FKU2"/>
<comment type="caution">
    <text evidence="1">The sequence shown here is derived from an EMBL/GenBank/DDBJ whole genome shotgun (WGS) entry which is preliminary data.</text>
</comment>
<accession>A0A5C8FKU2</accession>
<protein>
    <recommendedName>
        <fullName evidence="3">Class I SAM-dependent methyltransferase</fullName>
    </recommendedName>
</protein>
<dbReference type="SUPFAM" id="SSF53335">
    <property type="entry name" value="S-adenosyl-L-methionine-dependent methyltransferases"/>
    <property type="match status" value="1"/>
</dbReference>
<dbReference type="RefSeq" id="WP_147718154.1">
    <property type="nucleotide sequence ID" value="NZ_SAYE01000014.1"/>
</dbReference>
<evidence type="ECO:0000313" key="1">
    <source>
        <dbReference type="EMBL" id="TXJ49791.1"/>
    </source>
</evidence>
<dbReference type="Gene3D" id="3.40.50.150">
    <property type="entry name" value="Vaccinia Virus protein VP39"/>
    <property type="match status" value="1"/>
</dbReference>
<sequence>MNENTWKIDFEYLKEFEYRIDNMISLLNLNKVNSIMDLGAGHQTLRRKIPSDIEYIPCDIYKHVDSTIIVDFNKGEFYNKKVDVVFCSGIFEYIYDLKQFIKNISKNTNILIGSYHFKDDVENRSDIWVNSYSMIDFFKIWHDLGFNCVFLEETNHFYNIFQDSKSYERIFIITDNTKNDIINYSAINKVLLQRIYHKIEDSEISNVKYILEKLIDTLAWWIPIRKWRDNFRNKFFDNFMGGVNNDFKFLYPLNFSLDLNY</sequence>
<dbReference type="InterPro" id="IPR029063">
    <property type="entry name" value="SAM-dependent_MTases_sf"/>
</dbReference>
<dbReference type="Proteomes" id="UP000322307">
    <property type="component" value="Unassembled WGS sequence"/>
</dbReference>
<reference evidence="1 2" key="1">
    <citation type="journal article" date="1992" name="Lakartidningen">
        <title>[Penicillin V and not amoxicillin is the first choice preparation in acute otitis].</title>
        <authorList>
            <person name="Kamme C."/>
            <person name="Lundgren K."/>
            <person name="Prellner K."/>
        </authorList>
    </citation>
    <scope>NUCLEOTIDE SEQUENCE [LARGE SCALE GENOMIC DNA]</scope>
    <source>
        <strain evidence="1 2">PC3939II</strain>
    </source>
</reference>
<organism evidence="1 2">
    <name type="scientific">Brachyspira aalborgi</name>
    <dbReference type="NCBI Taxonomy" id="29522"/>
    <lineage>
        <taxon>Bacteria</taxon>
        <taxon>Pseudomonadati</taxon>
        <taxon>Spirochaetota</taxon>
        <taxon>Spirochaetia</taxon>
        <taxon>Brachyspirales</taxon>
        <taxon>Brachyspiraceae</taxon>
        <taxon>Brachyspira</taxon>
    </lineage>
</organism>
<evidence type="ECO:0000313" key="2">
    <source>
        <dbReference type="Proteomes" id="UP000322307"/>
    </source>
</evidence>
<proteinExistence type="predicted"/>